<keyword evidence="4 12" id="KW-0548">Nucleotidyltransferase</keyword>
<dbReference type="CDD" id="cd19367">
    <property type="entry name" value="TenA_C_ScTHI20-like"/>
    <property type="match status" value="1"/>
</dbReference>
<accession>A0A397GM48</accession>
<dbReference type="InterPro" id="IPR038256">
    <property type="entry name" value="Pol_alpha_znc_sf"/>
</dbReference>
<dbReference type="InterPro" id="IPR043502">
    <property type="entry name" value="DNA/RNA_pol_sf"/>
</dbReference>
<dbReference type="CDD" id="cd05776">
    <property type="entry name" value="DNA_polB_alpha_exo"/>
    <property type="match status" value="1"/>
</dbReference>
<keyword evidence="6" id="KW-0479">Metal-binding</keyword>
<dbReference type="OrthoDB" id="6755010at2759"/>
<organism evidence="20 21">
    <name type="scientific">Aspergillus turcosus</name>
    <dbReference type="NCBI Taxonomy" id="1245748"/>
    <lineage>
        <taxon>Eukaryota</taxon>
        <taxon>Fungi</taxon>
        <taxon>Dikarya</taxon>
        <taxon>Ascomycota</taxon>
        <taxon>Pezizomycotina</taxon>
        <taxon>Eurotiomycetes</taxon>
        <taxon>Eurotiomycetidae</taxon>
        <taxon>Eurotiales</taxon>
        <taxon>Aspergillaceae</taxon>
        <taxon>Aspergillus</taxon>
        <taxon>Aspergillus subgen. Fumigati</taxon>
    </lineage>
</organism>
<dbReference type="Gene3D" id="3.30.70.2820">
    <property type="match status" value="1"/>
</dbReference>
<keyword evidence="3 12" id="KW-0808">Transferase</keyword>
<dbReference type="GO" id="GO:0003697">
    <property type="term" value="F:single-stranded DNA binding"/>
    <property type="evidence" value="ECO:0007669"/>
    <property type="project" value="TreeGrafter"/>
</dbReference>
<evidence type="ECO:0000259" key="19">
    <source>
        <dbReference type="Pfam" id="PF12254"/>
    </source>
</evidence>
<evidence type="ECO:0000256" key="5">
    <source>
        <dbReference type="ARBA" id="ARBA00022705"/>
    </source>
</evidence>
<feature type="compositionally biased region" description="Low complexity" evidence="13">
    <location>
        <begin position="121"/>
        <end position="130"/>
    </location>
</feature>
<evidence type="ECO:0000259" key="16">
    <source>
        <dbReference type="Pfam" id="PF03104"/>
    </source>
</evidence>
<dbReference type="InterPro" id="IPR006134">
    <property type="entry name" value="DNA-dir_DNA_pol_B_multi_dom"/>
</dbReference>
<evidence type="ECO:0000256" key="7">
    <source>
        <dbReference type="ARBA" id="ARBA00022771"/>
    </source>
</evidence>
<dbReference type="GO" id="GO:0000166">
    <property type="term" value="F:nucleotide binding"/>
    <property type="evidence" value="ECO:0007669"/>
    <property type="project" value="InterPro"/>
</dbReference>
<feature type="domain" description="Zinc finger DNA-directed DNA polymerase family B alpha" evidence="18">
    <location>
        <begin position="1266"/>
        <end position="1450"/>
    </location>
</feature>
<evidence type="ECO:0000256" key="11">
    <source>
        <dbReference type="ARBA" id="ARBA00023242"/>
    </source>
</evidence>
<keyword evidence="10 12" id="KW-0238">DNA-binding</keyword>
<dbReference type="InterPro" id="IPR036397">
    <property type="entry name" value="RNaseH_sf"/>
</dbReference>
<dbReference type="STRING" id="1245748.A0A397GM48"/>
<evidence type="ECO:0000256" key="8">
    <source>
        <dbReference type="ARBA" id="ARBA00022833"/>
    </source>
</evidence>
<evidence type="ECO:0000256" key="13">
    <source>
        <dbReference type="SAM" id="MobiDB-lite"/>
    </source>
</evidence>
<dbReference type="NCBIfam" id="TIGR04306">
    <property type="entry name" value="salvage_TenA"/>
    <property type="match status" value="1"/>
</dbReference>
<dbReference type="SUPFAM" id="SSF53613">
    <property type="entry name" value="Ribokinase-like"/>
    <property type="match status" value="1"/>
</dbReference>
<dbReference type="Pfam" id="PF08543">
    <property type="entry name" value="Phos_pyr_kin"/>
    <property type="match status" value="1"/>
</dbReference>
<dbReference type="InterPro" id="IPR004399">
    <property type="entry name" value="HMP/HMP-P_kinase_dom"/>
</dbReference>
<feature type="region of interest" description="Disordered" evidence="13">
    <location>
        <begin position="151"/>
        <end position="302"/>
    </location>
</feature>
<evidence type="ECO:0000256" key="9">
    <source>
        <dbReference type="ARBA" id="ARBA00022932"/>
    </source>
</evidence>
<comment type="catalytic activity">
    <reaction evidence="12">
        <text>DNA(n) + a 2'-deoxyribonucleoside 5'-triphosphate = DNA(n+1) + diphosphate</text>
        <dbReference type="Rhea" id="RHEA:22508"/>
        <dbReference type="Rhea" id="RHEA-COMP:17339"/>
        <dbReference type="Rhea" id="RHEA-COMP:17340"/>
        <dbReference type="ChEBI" id="CHEBI:33019"/>
        <dbReference type="ChEBI" id="CHEBI:61560"/>
        <dbReference type="ChEBI" id="CHEBI:173112"/>
        <dbReference type="EC" id="2.7.7.7"/>
    </reaction>
</comment>
<keyword evidence="7" id="KW-0863">Zinc-finger</keyword>
<dbReference type="FunFam" id="3.40.1190.20:FF:000034">
    <property type="entry name" value="Putative hydroxymethylpyrimidine/ phosphomethylpyrimidine kinase 2"/>
    <property type="match status" value="1"/>
</dbReference>
<dbReference type="Pfam" id="PF08996">
    <property type="entry name" value="zf-DNA_Pol"/>
    <property type="match status" value="1"/>
</dbReference>
<feature type="domain" description="DNA-directed DNA polymerase family B exonuclease" evidence="16">
    <location>
        <begin position="472"/>
        <end position="716"/>
    </location>
</feature>
<dbReference type="Proteomes" id="UP000215289">
    <property type="component" value="Unassembled WGS sequence"/>
</dbReference>
<comment type="subcellular location">
    <subcellularLocation>
        <location evidence="1">Nucleus</location>
    </subcellularLocation>
</comment>
<evidence type="ECO:0000313" key="21">
    <source>
        <dbReference type="Proteomes" id="UP000215289"/>
    </source>
</evidence>
<protein>
    <recommendedName>
        <fullName evidence="12">DNA polymerase</fullName>
        <ecNumber evidence="12">2.7.7.7</ecNumber>
    </recommendedName>
</protein>
<dbReference type="GO" id="GO:0006272">
    <property type="term" value="P:leading strand elongation"/>
    <property type="evidence" value="ECO:0007669"/>
    <property type="project" value="TreeGrafter"/>
</dbReference>
<evidence type="ECO:0000259" key="15">
    <source>
        <dbReference type="Pfam" id="PF03070"/>
    </source>
</evidence>
<proteinExistence type="inferred from homology"/>
<dbReference type="GO" id="GO:0006273">
    <property type="term" value="P:lagging strand elongation"/>
    <property type="evidence" value="ECO:0007669"/>
    <property type="project" value="TreeGrafter"/>
</dbReference>
<feature type="compositionally biased region" description="Polar residues" evidence="13">
    <location>
        <begin position="264"/>
        <end position="276"/>
    </location>
</feature>
<dbReference type="InterPro" id="IPR027574">
    <property type="entry name" value="Thiaminase_II"/>
</dbReference>
<dbReference type="InterPro" id="IPR045846">
    <property type="entry name" value="POLBc_alpha"/>
</dbReference>
<dbReference type="Pfam" id="PF03070">
    <property type="entry name" value="TENA_THI-4"/>
    <property type="match status" value="1"/>
</dbReference>
<dbReference type="InterPro" id="IPR023211">
    <property type="entry name" value="DNA_pol_palm_dom_sf"/>
</dbReference>
<dbReference type="SMART" id="SM00486">
    <property type="entry name" value="POLBc"/>
    <property type="match status" value="1"/>
</dbReference>
<feature type="compositionally biased region" description="Basic and acidic residues" evidence="13">
    <location>
        <begin position="98"/>
        <end position="109"/>
    </location>
</feature>
<evidence type="ECO:0000259" key="14">
    <source>
        <dbReference type="Pfam" id="PF00136"/>
    </source>
</evidence>
<dbReference type="Pfam" id="PF00136">
    <property type="entry name" value="DNA_pol_B"/>
    <property type="match status" value="1"/>
</dbReference>
<dbReference type="GO" id="GO:1902975">
    <property type="term" value="P:mitotic DNA replication initiation"/>
    <property type="evidence" value="ECO:0007669"/>
    <property type="project" value="InterPro"/>
</dbReference>
<dbReference type="InterPro" id="IPR015088">
    <property type="entry name" value="Znf_DNA-dir_DNA_pol_B_alpha"/>
</dbReference>
<feature type="region of interest" description="Disordered" evidence="13">
    <location>
        <begin position="820"/>
        <end position="839"/>
    </location>
</feature>
<evidence type="ECO:0000259" key="17">
    <source>
        <dbReference type="Pfam" id="PF08543"/>
    </source>
</evidence>
<dbReference type="Gene3D" id="1.10.3200.20">
    <property type="entry name" value="DNA Polymerase alpha, zinc finger"/>
    <property type="match status" value="1"/>
</dbReference>
<dbReference type="GO" id="GO:0008270">
    <property type="term" value="F:zinc ion binding"/>
    <property type="evidence" value="ECO:0007669"/>
    <property type="project" value="UniProtKB-KW"/>
</dbReference>
<dbReference type="GO" id="GO:0009228">
    <property type="term" value="P:thiamine biosynthetic process"/>
    <property type="evidence" value="ECO:0007669"/>
    <property type="project" value="InterPro"/>
</dbReference>
<feature type="compositionally biased region" description="Basic and acidic residues" evidence="13">
    <location>
        <begin position="181"/>
        <end position="192"/>
    </location>
</feature>
<evidence type="ECO:0000256" key="2">
    <source>
        <dbReference type="ARBA" id="ARBA00005755"/>
    </source>
</evidence>
<dbReference type="NCBIfam" id="TIGR00097">
    <property type="entry name" value="HMP-P_kinase"/>
    <property type="match status" value="1"/>
</dbReference>
<dbReference type="GO" id="GO:0006281">
    <property type="term" value="P:DNA repair"/>
    <property type="evidence" value="ECO:0007669"/>
    <property type="project" value="UniProtKB-ARBA"/>
</dbReference>
<dbReference type="Gene3D" id="1.20.910.10">
    <property type="entry name" value="Heme oxygenase-like"/>
    <property type="match status" value="1"/>
</dbReference>
<comment type="caution">
    <text evidence="20">The sequence shown here is derived from an EMBL/GenBank/DDBJ whole genome shotgun (WGS) entry which is preliminary data.</text>
</comment>
<keyword evidence="8" id="KW-0862">Zinc</keyword>
<dbReference type="GO" id="GO:0003887">
    <property type="term" value="F:DNA-directed DNA polymerase activity"/>
    <property type="evidence" value="ECO:0007669"/>
    <property type="project" value="UniProtKB-KW"/>
</dbReference>
<evidence type="ECO:0000256" key="6">
    <source>
        <dbReference type="ARBA" id="ARBA00022723"/>
    </source>
</evidence>
<dbReference type="FunFam" id="1.10.132.60:FF:000004">
    <property type="entry name" value="DNA polymerase"/>
    <property type="match status" value="1"/>
</dbReference>
<dbReference type="Gene3D" id="1.10.132.60">
    <property type="entry name" value="DNA polymerase family B, C-terminal domain"/>
    <property type="match status" value="1"/>
</dbReference>
<evidence type="ECO:0000256" key="4">
    <source>
        <dbReference type="ARBA" id="ARBA00022695"/>
    </source>
</evidence>
<dbReference type="GO" id="GO:0003688">
    <property type="term" value="F:DNA replication origin binding"/>
    <property type="evidence" value="ECO:0007669"/>
    <property type="project" value="TreeGrafter"/>
</dbReference>
<sequence>MSAARAKLAELRALRAAGKKRLSTYEIEEQDDIYEEVDDEGYKKIIRNRLDQDDFVVDDNGEGYADDGREVWNEQVADYNSESDDDELPARSKAAKRKREEEKQRKEKISNGISKYFNSGPVVSAPKPKPVATAEDDAFMADLLGEVDTNVVSNHIPTQNVVKSETRRKVRILSPPLSSKPRNERIGRKDENSEPVSPVNQAPDLEFEDDDGPLPTMDDGDVAMSDPMPSSPISKAVERKSNGNIKKEDSDEEDNDLMEIAPATGQSEAKMTSVNMAGSRPPPKIKKENYTTPANSSPAKAPADVLNASWNDVRSKLNVLSSPATESRTFGKVRAQDVIEEDGSLRMFWLDYTEVNGSLCLFGKVKNKQTGSHVSAFVKIDNILRKLFFLPREYRHKHGRVTDEEVDMKDVYEEVDEMMSRLKVGMHKIKPCTRKYAFELPDIPKEAEYLKLLYPYDKPTLPMETKGETFSHVFGTNTSLFEQFVLWKNIMGPCWLKIEDADFTAVNNASWCKFECQVTRPASITPVPDTENLEPPPLTLMSLAFRTQLNVKENKQEILVASARVYENISLTDPTPPEKLPCKTFTVMRPVGSSYPLHFEAETRKQRGTFMLEKSEQFLLSKFLALFEKMDPDVLMGHQLQEVDLSILLSRLKEKKTPGWHRLGRLKRGEWPKTFNRGGGFFAERHLIAGRLMCDVANDMGKSLMMKCQSWSLTEMCELYLGDGNTRQELDTEAALKTWATSKEGLMNFVNHCDADTYFIAALVLRLQMLSLTKVLTNIAGNSWARTLSGTRAERNEYILLHEFHRNKYICPDKYSSKLQKAEEKNQDDDDDAGDKKKKDKYKGGLVFEPEKGLYDKFVLVMDFNSLYPSIIQEYNICFTTVERTATAENENEEKVPEVPSPDQEQGILPKLIATLVGRRREVKKLMKDKRATPEQLALWDTKQLAFKLTANSMYGCLGYTQSRFYARPLAMLTTFKGREILRSTKELAESKQLRVIYGDTDSVMINTNMDTISDALKVGEEFKKSVNERYRLLEIDIDNIFRRLLLHAKKKYAAVNMTEVDGKFVDKLEVKGLDMKRREYCALSKEASQRLLNEILSGEDQELVLNRVHDYLRDLADKMRGYQIPVQKYVIYTKLSKRPEEYPNKETMPPAQVALRELARGKTIRPNDVISYIVTTGDSETSSLPPAKRSYTLHDVMKSDSNLKPDIEFYLLKQIFPPIERLCAPIPGTDAVRLAECLGLDVRKYQINTSSASNQQNADIFPLESQIPDSVRFENAARLTLTCRSCKERSIFEGLVASTHMCTANGIICPNQACQKPFTVLTIIAQLESQIRAQTSKYYEGWLVCDDSACGNRTRQMSVYGHRCLGPRGRAEGCLGRMTYEYSEKQMYNQLLYFAGLWDVDKAKANAQKEATVEKKDSIAALVEFNRTRFGTIKGVVDGYLKKCGRQWLGEIAIPIMSVKRVLVIAGSDSSGGAGLEADQRVLAAHGVYALTATTGLTAQNTLGVQDIFIVPAQFVKKQINAGLEDVGADIVKLGMLSSAETIDVIAEALTSYQIPSVVLDPVMVSTSGSQLLPEAAVQSLRTKLLPLTSILTPNIPEAILLLKDAGLDVQEPKDLSDLTQLAKQVRALGPKAVLLKGGHLPLTAAQEAAKNPEDASIVIDILYDGENATLFETEFLVSKNTHGTGCSLASAIAANLALGKDMKRAVHSAVRFVEAGIKTSVDMGKGSGPINHFHSVYSLPFAPDRFLEYALARPDIRPIWKKFTEHEFVHGLGSGKLPVERFKQYLVQDYLYLVHFARSNSLAAYKAKSMASIAASAKIVLHIERETALHLDYCASFGLSKAEMESYPESLACTAYSRYILDVGQSEDWLALQMALAPCLIGYGAIAKRLHTEKETLREGNRYWQWIENYVAEDYTEAVRLGSELLETHIREVSPSRMEELIKIFIRATELEISFWDMGLGDHPRGHMPSLST</sequence>
<reference evidence="20 21" key="1">
    <citation type="submission" date="2018-08" db="EMBL/GenBank/DDBJ databases">
        <title>Draft genome sequences of two Aspergillus turcosus clinical strains isolated from bronchoalveolar lavage fluid: one azole-susceptible and the other azole-resistant.</title>
        <authorList>
            <person name="Parent-Michaud M."/>
            <person name="Dufresne P.J."/>
            <person name="Fournier E."/>
            <person name="Martineau C."/>
            <person name="Moreira S."/>
            <person name="Perkins V."/>
            <person name="De Repentigny L."/>
            <person name="Dufresne S.F."/>
        </authorList>
    </citation>
    <scope>NUCLEOTIDE SEQUENCE [LARGE SCALE GENOMIC DNA]</scope>
    <source>
        <strain evidence="20">HMR AF 1038</strain>
    </source>
</reference>
<dbReference type="CDD" id="cd05532">
    <property type="entry name" value="POLBc_alpha"/>
    <property type="match status" value="1"/>
</dbReference>
<dbReference type="Gene3D" id="3.30.420.10">
    <property type="entry name" value="Ribonuclease H-like superfamily/Ribonuclease H"/>
    <property type="match status" value="1"/>
</dbReference>
<evidence type="ECO:0000256" key="10">
    <source>
        <dbReference type="ARBA" id="ARBA00023125"/>
    </source>
</evidence>
<evidence type="ECO:0000256" key="12">
    <source>
        <dbReference type="RuleBase" id="RU000442"/>
    </source>
</evidence>
<gene>
    <name evidence="20" type="ORF">CFD26_102920</name>
</gene>
<dbReference type="Gene3D" id="2.40.50.730">
    <property type="match status" value="1"/>
</dbReference>
<dbReference type="NCBIfam" id="TIGR00592">
    <property type="entry name" value="pol2"/>
    <property type="match status" value="1"/>
</dbReference>
<dbReference type="InterPro" id="IPR017964">
    <property type="entry name" value="DNA-dir_DNA_pol_B_CS"/>
</dbReference>
<keyword evidence="5 12" id="KW-0235">DNA replication</keyword>
<dbReference type="InterPro" id="IPR013749">
    <property type="entry name" value="PM/HMP-P_kinase-1"/>
</dbReference>
<feature type="region of interest" description="Disordered" evidence="13">
    <location>
        <begin position="77"/>
        <end position="130"/>
    </location>
</feature>
<dbReference type="FunFam" id="1.20.910.10:FF:000003">
    <property type="entry name" value="Hydroxymethylpyrimidine/phosphomethylpyrimidine kinase THI20"/>
    <property type="match status" value="1"/>
</dbReference>
<dbReference type="CDD" id="cd01169">
    <property type="entry name" value="HMPP_kinase"/>
    <property type="match status" value="1"/>
</dbReference>
<dbReference type="FunFam" id="3.30.70.2820:FF:000001">
    <property type="entry name" value="DNA polymerase"/>
    <property type="match status" value="1"/>
</dbReference>
<feature type="domain" description="Pyridoxamine kinase/Phosphomethylpyrimidine kinase" evidence="17">
    <location>
        <begin position="1470"/>
        <end position="1733"/>
    </location>
</feature>
<name>A0A397GM48_9EURO</name>
<dbReference type="InterPro" id="IPR016084">
    <property type="entry name" value="Haem_Oase-like_multi-hlx"/>
</dbReference>
<dbReference type="FunFam" id="1.10.3200.20:FF:000002">
    <property type="entry name" value="DNA polymerase"/>
    <property type="match status" value="1"/>
</dbReference>
<keyword evidence="9 12" id="KW-0239">DNA-directed DNA polymerase</keyword>
<feature type="domain" description="DNA polymerase alpha catalytic subunit N-terminal" evidence="19">
    <location>
        <begin position="8"/>
        <end position="72"/>
    </location>
</feature>
<feature type="compositionally biased region" description="Basic and acidic residues" evidence="13">
    <location>
        <begin position="236"/>
        <end position="249"/>
    </location>
</feature>
<dbReference type="PANTHER" id="PTHR45861:SF1">
    <property type="entry name" value="DNA POLYMERASE ALPHA CATALYTIC SUBUNIT"/>
    <property type="match status" value="1"/>
</dbReference>
<feature type="domain" description="DNA-directed DNA polymerase family B multifunctional" evidence="14">
    <location>
        <begin position="783"/>
        <end position="1227"/>
    </location>
</feature>
<dbReference type="Pfam" id="PF12254">
    <property type="entry name" value="DNA_pol_alpha_N"/>
    <property type="match status" value="1"/>
</dbReference>
<keyword evidence="11" id="KW-0539">Nucleus</keyword>
<dbReference type="Gene3D" id="3.90.1600.10">
    <property type="entry name" value="Palm domain of DNA polymerase"/>
    <property type="match status" value="2"/>
</dbReference>
<dbReference type="InterPro" id="IPR024647">
    <property type="entry name" value="DNA_pol_a_cat_su_N"/>
</dbReference>
<comment type="similarity">
    <text evidence="2 12">Belongs to the DNA polymerase type-B family.</text>
</comment>
<dbReference type="InterPro" id="IPR004305">
    <property type="entry name" value="Thiaminase-2/PQQC"/>
</dbReference>
<dbReference type="GO" id="GO:0005658">
    <property type="term" value="C:alpha DNA polymerase:primase complex"/>
    <property type="evidence" value="ECO:0007669"/>
    <property type="project" value="UniProtKB-ARBA"/>
</dbReference>
<dbReference type="GO" id="GO:0050334">
    <property type="term" value="F:thiaminase activity"/>
    <property type="evidence" value="ECO:0007669"/>
    <property type="project" value="InterPro"/>
</dbReference>
<dbReference type="InterPro" id="IPR042087">
    <property type="entry name" value="DNA_pol_B_thumb"/>
</dbReference>
<dbReference type="PRINTS" id="PR00106">
    <property type="entry name" value="DNAPOLB"/>
</dbReference>
<dbReference type="InterPro" id="IPR029056">
    <property type="entry name" value="Ribokinase-like"/>
</dbReference>
<keyword evidence="21" id="KW-1185">Reference proteome</keyword>
<dbReference type="SUPFAM" id="SSF56672">
    <property type="entry name" value="DNA/RNA polymerases"/>
    <property type="match status" value="1"/>
</dbReference>
<evidence type="ECO:0000259" key="18">
    <source>
        <dbReference type="Pfam" id="PF08996"/>
    </source>
</evidence>
<evidence type="ECO:0000256" key="1">
    <source>
        <dbReference type="ARBA" id="ARBA00004123"/>
    </source>
</evidence>
<dbReference type="PROSITE" id="PS00116">
    <property type="entry name" value="DNA_POLYMERASE_B"/>
    <property type="match status" value="1"/>
</dbReference>
<dbReference type="GO" id="GO:0008972">
    <property type="term" value="F:phosphomethylpyrimidine kinase activity"/>
    <property type="evidence" value="ECO:0007669"/>
    <property type="project" value="InterPro"/>
</dbReference>
<dbReference type="Gene3D" id="3.40.1190.20">
    <property type="match status" value="1"/>
</dbReference>
<dbReference type="SUPFAM" id="SSF48613">
    <property type="entry name" value="Heme oxygenase-like"/>
    <property type="match status" value="1"/>
</dbReference>
<dbReference type="EC" id="2.7.7.7" evidence="12"/>
<dbReference type="SUPFAM" id="SSF53098">
    <property type="entry name" value="Ribonuclease H-like"/>
    <property type="match status" value="1"/>
</dbReference>
<dbReference type="EMBL" id="NIDN02000262">
    <property type="protein sequence ID" value="RLL93803.1"/>
    <property type="molecule type" value="Genomic_DNA"/>
</dbReference>
<dbReference type="GO" id="GO:0003682">
    <property type="term" value="F:chromatin binding"/>
    <property type="evidence" value="ECO:0007669"/>
    <property type="project" value="TreeGrafter"/>
</dbReference>
<dbReference type="InterPro" id="IPR006172">
    <property type="entry name" value="DNA-dir_DNA_pol_B"/>
</dbReference>
<feature type="domain" description="Thiaminase-2/PQQC" evidence="15">
    <location>
        <begin position="1756"/>
        <end position="1962"/>
    </location>
</feature>
<dbReference type="FunFam" id="3.30.420.10:FF:000036">
    <property type="entry name" value="DNA polymerase"/>
    <property type="match status" value="1"/>
</dbReference>
<feature type="compositionally biased region" description="Polar residues" evidence="13">
    <location>
        <begin position="151"/>
        <end position="163"/>
    </location>
</feature>
<evidence type="ECO:0000256" key="3">
    <source>
        <dbReference type="ARBA" id="ARBA00022679"/>
    </source>
</evidence>
<dbReference type="InterPro" id="IPR012337">
    <property type="entry name" value="RNaseH-like_sf"/>
</dbReference>
<dbReference type="InterPro" id="IPR006133">
    <property type="entry name" value="DNA-dir_DNA_pol_B_exonuc"/>
</dbReference>
<dbReference type="PANTHER" id="PTHR45861">
    <property type="entry name" value="DNA POLYMERASE ALPHA CATALYTIC SUBUNIT"/>
    <property type="match status" value="1"/>
</dbReference>
<dbReference type="Pfam" id="PF03104">
    <property type="entry name" value="DNA_pol_B_exo1"/>
    <property type="match status" value="1"/>
</dbReference>
<evidence type="ECO:0000313" key="20">
    <source>
        <dbReference type="EMBL" id="RLL93803.1"/>
    </source>
</evidence>